<dbReference type="EMBL" id="JACGCI010000150">
    <property type="protein sequence ID" value="KAF6743270.1"/>
    <property type="molecule type" value="Genomic_DNA"/>
</dbReference>
<evidence type="ECO:0000313" key="2">
    <source>
        <dbReference type="EMBL" id="KAF6743270.1"/>
    </source>
</evidence>
<feature type="compositionally biased region" description="Polar residues" evidence="1">
    <location>
        <begin position="56"/>
        <end position="72"/>
    </location>
</feature>
<keyword evidence="3" id="KW-1185">Reference proteome</keyword>
<feature type="compositionally biased region" description="Basic and acidic residues" evidence="1">
    <location>
        <begin position="83"/>
        <end position="97"/>
    </location>
</feature>
<proteinExistence type="predicted"/>
<feature type="non-terminal residue" evidence="2">
    <location>
        <position position="155"/>
    </location>
</feature>
<evidence type="ECO:0000256" key="1">
    <source>
        <dbReference type="SAM" id="MobiDB-lite"/>
    </source>
</evidence>
<feature type="compositionally biased region" description="Polar residues" evidence="1">
    <location>
        <begin position="32"/>
        <end position="41"/>
    </location>
</feature>
<organism evidence="2 3">
    <name type="scientific">Ephemerocybe angulata</name>
    <dbReference type="NCBI Taxonomy" id="980116"/>
    <lineage>
        <taxon>Eukaryota</taxon>
        <taxon>Fungi</taxon>
        <taxon>Dikarya</taxon>
        <taxon>Basidiomycota</taxon>
        <taxon>Agaricomycotina</taxon>
        <taxon>Agaricomycetes</taxon>
        <taxon>Agaricomycetidae</taxon>
        <taxon>Agaricales</taxon>
        <taxon>Agaricineae</taxon>
        <taxon>Psathyrellaceae</taxon>
        <taxon>Ephemerocybe</taxon>
    </lineage>
</organism>
<dbReference type="AlphaFoldDB" id="A0A8H6LUL7"/>
<gene>
    <name evidence="2" type="ORF">DFP72DRAFT_934157</name>
</gene>
<accession>A0A8H6LUL7</accession>
<feature type="compositionally biased region" description="Polar residues" evidence="1">
    <location>
        <begin position="118"/>
        <end position="130"/>
    </location>
</feature>
<name>A0A8H6LUL7_9AGAR</name>
<sequence length="155" mass="16519">MQTGRPTSALEGRHLGTPSDSQNRGIQDAGPSKQSPQTTKATAVPIASASHVRRMTNATRLSNTPTTQNAGQSTMTSTTTLTDPHHCLDTQDPRRAPAESTTNSGTFRSACYVPRRSGSGSRHTTPAQRSLLRPSSTFKIGRINTTCTRPNGSND</sequence>
<dbReference type="Proteomes" id="UP000521943">
    <property type="component" value="Unassembled WGS sequence"/>
</dbReference>
<reference evidence="2 3" key="1">
    <citation type="submission" date="2020-07" db="EMBL/GenBank/DDBJ databases">
        <title>Comparative genomics of pyrophilous fungi reveals a link between fire events and developmental genes.</title>
        <authorList>
            <consortium name="DOE Joint Genome Institute"/>
            <person name="Steindorff A.S."/>
            <person name="Carver A."/>
            <person name="Calhoun S."/>
            <person name="Stillman K."/>
            <person name="Liu H."/>
            <person name="Lipzen A."/>
            <person name="Pangilinan J."/>
            <person name="Labutti K."/>
            <person name="Bruns T.D."/>
            <person name="Grigoriev I.V."/>
        </authorList>
    </citation>
    <scope>NUCLEOTIDE SEQUENCE [LARGE SCALE GENOMIC DNA]</scope>
    <source>
        <strain evidence="2 3">CBS 144469</strain>
    </source>
</reference>
<feature type="region of interest" description="Disordered" evidence="1">
    <location>
        <begin position="1"/>
        <end position="130"/>
    </location>
</feature>
<protein>
    <submittedName>
        <fullName evidence="2">Uncharacterized protein</fullName>
    </submittedName>
</protein>
<evidence type="ECO:0000313" key="3">
    <source>
        <dbReference type="Proteomes" id="UP000521943"/>
    </source>
</evidence>
<feature type="compositionally biased region" description="Low complexity" evidence="1">
    <location>
        <begin position="73"/>
        <end position="82"/>
    </location>
</feature>
<comment type="caution">
    <text evidence="2">The sequence shown here is derived from an EMBL/GenBank/DDBJ whole genome shotgun (WGS) entry which is preliminary data.</text>
</comment>